<dbReference type="RefSeq" id="WP_377355747.1">
    <property type="nucleotide sequence ID" value="NZ_JBHTCM010000004.1"/>
</dbReference>
<accession>A0ABW2KRK3</accession>
<dbReference type="Proteomes" id="UP001596456">
    <property type="component" value="Unassembled WGS sequence"/>
</dbReference>
<evidence type="ECO:0000313" key="3">
    <source>
        <dbReference type="Proteomes" id="UP001596456"/>
    </source>
</evidence>
<name>A0ABW2KRK3_9PROT</name>
<protein>
    <submittedName>
        <fullName evidence="2">Uncharacterized protein</fullName>
    </submittedName>
</protein>
<evidence type="ECO:0000313" key="2">
    <source>
        <dbReference type="EMBL" id="MFC7331772.1"/>
    </source>
</evidence>
<comment type="caution">
    <text evidence="2">The sequence shown here is derived from an EMBL/GenBank/DDBJ whole genome shotgun (WGS) entry which is preliminary data.</text>
</comment>
<sequence>MTHDPEILIFARRLVQELGGDAITLSRVKLVELTAANHVRGARFWRGVMQACQHELKEREEPAAALTATRPPEPVAPTEPLFSSAAC</sequence>
<reference evidence="3" key="1">
    <citation type="journal article" date="2019" name="Int. J. Syst. Evol. Microbiol.">
        <title>The Global Catalogue of Microorganisms (GCM) 10K type strain sequencing project: providing services to taxonomists for standard genome sequencing and annotation.</title>
        <authorList>
            <consortium name="The Broad Institute Genomics Platform"/>
            <consortium name="The Broad Institute Genome Sequencing Center for Infectious Disease"/>
            <person name="Wu L."/>
            <person name="Ma J."/>
        </authorList>
    </citation>
    <scope>NUCLEOTIDE SEQUENCE [LARGE SCALE GENOMIC DNA]</scope>
    <source>
        <strain evidence="3">CGMCC 1.16275</strain>
    </source>
</reference>
<dbReference type="EMBL" id="JBHTCM010000004">
    <property type="protein sequence ID" value="MFC7331772.1"/>
    <property type="molecule type" value="Genomic_DNA"/>
</dbReference>
<organism evidence="2 3">
    <name type="scientific">Rhodocista pekingensis</name>
    <dbReference type="NCBI Taxonomy" id="201185"/>
    <lineage>
        <taxon>Bacteria</taxon>
        <taxon>Pseudomonadati</taxon>
        <taxon>Pseudomonadota</taxon>
        <taxon>Alphaproteobacteria</taxon>
        <taxon>Rhodospirillales</taxon>
        <taxon>Azospirillaceae</taxon>
        <taxon>Rhodocista</taxon>
    </lineage>
</organism>
<evidence type="ECO:0000256" key="1">
    <source>
        <dbReference type="SAM" id="MobiDB-lite"/>
    </source>
</evidence>
<proteinExistence type="predicted"/>
<gene>
    <name evidence="2" type="ORF">ACFQPS_01225</name>
</gene>
<feature type="region of interest" description="Disordered" evidence="1">
    <location>
        <begin position="59"/>
        <end position="87"/>
    </location>
</feature>
<keyword evidence="3" id="KW-1185">Reference proteome</keyword>